<evidence type="ECO:0000313" key="8">
    <source>
        <dbReference type="EMBL" id="QKF07006.1"/>
    </source>
</evidence>
<evidence type="ECO:0000256" key="4">
    <source>
        <dbReference type="ARBA" id="ARBA00022478"/>
    </source>
</evidence>
<sequence length="86" mass="9524">MSIIEPKIDVLLDQANNDRFLLCTLASKRAHDINDMMHGQRERAIQLQTAVEIARAADTKPLSIAFGEVARGDVSFDPESIELQSS</sequence>
<proteinExistence type="inferred from homology"/>
<dbReference type="AlphaFoldDB" id="A0A6M8J4T7"/>
<evidence type="ECO:0000256" key="2">
    <source>
        <dbReference type="ARBA" id="ARBA00012418"/>
    </source>
</evidence>
<keyword evidence="4 8" id="KW-0240">DNA-directed RNA polymerase</keyword>
<dbReference type="Proteomes" id="UP000503297">
    <property type="component" value="Chromosome"/>
</dbReference>
<name>A0A6M8J4T7_9ACTN</name>
<comment type="similarity">
    <text evidence="1">Belongs to the RNA polymerase subunit omega family.</text>
</comment>
<protein>
    <recommendedName>
        <fullName evidence="3">DNA-directed RNA polymerase subunit omega</fullName>
        <ecNumber evidence="2">2.7.7.6</ecNumber>
    </recommendedName>
    <alternativeName>
        <fullName evidence="6">Transcriptase subunit omega</fullName>
    </alternativeName>
</protein>
<dbReference type="RefSeq" id="WP_172162621.1">
    <property type="nucleotide sequence ID" value="NZ_CP053716.1"/>
</dbReference>
<keyword evidence="8" id="KW-0808">Transferase</keyword>
<evidence type="ECO:0000256" key="1">
    <source>
        <dbReference type="ARBA" id="ARBA00006711"/>
    </source>
</evidence>
<dbReference type="Gene3D" id="3.90.940.10">
    <property type="match status" value="1"/>
</dbReference>
<evidence type="ECO:0000256" key="7">
    <source>
        <dbReference type="ARBA" id="ARBA00048552"/>
    </source>
</evidence>
<dbReference type="SUPFAM" id="SSF63562">
    <property type="entry name" value="RPB6/omega subunit-like"/>
    <property type="match status" value="1"/>
</dbReference>
<dbReference type="GO" id="GO:0003677">
    <property type="term" value="F:DNA binding"/>
    <property type="evidence" value="ECO:0007669"/>
    <property type="project" value="InterPro"/>
</dbReference>
<dbReference type="InterPro" id="IPR006110">
    <property type="entry name" value="Pol_omega/Rpo6/RPB6"/>
</dbReference>
<keyword evidence="8" id="KW-0548">Nucleotidyltransferase</keyword>
<evidence type="ECO:0000256" key="6">
    <source>
        <dbReference type="ARBA" id="ARBA00029924"/>
    </source>
</evidence>
<evidence type="ECO:0000256" key="5">
    <source>
        <dbReference type="ARBA" id="ARBA00023163"/>
    </source>
</evidence>
<evidence type="ECO:0000313" key="9">
    <source>
        <dbReference type="Proteomes" id="UP000503297"/>
    </source>
</evidence>
<organism evidence="8 9">
    <name type="scientific">Berryella wangjianweii</name>
    <dbReference type="NCBI Taxonomy" id="2734634"/>
    <lineage>
        <taxon>Bacteria</taxon>
        <taxon>Bacillati</taxon>
        <taxon>Actinomycetota</taxon>
        <taxon>Coriobacteriia</taxon>
        <taxon>Eggerthellales</taxon>
        <taxon>Eggerthellaceae</taxon>
        <taxon>Berryella</taxon>
    </lineage>
</organism>
<evidence type="ECO:0000256" key="3">
    <source>
        <dbReference type="ARBA" id="ARBA00013725"/>
    </source>
</evidence>
<dbReference type="EMBL" id="CP053716">
    <property type="protein sequence ID" value="QKF07006.1"/>
    <property type="molecule type" value="Genomic_DNA"/>
</dbReference>
<keyword evidence="5" id="KW-0804">Transcription</keyword>
<comment type="catalytic activity">
    <reaction evidence="7">
        <text>RNA(n) + a ribonucleoside 5'-triphosphate = RNA(n+1) + diphosphate</text>
        <dbReference type="Rhea" id="RHEA:21248"/>
        <dbReference type="Rhea" id="RHEA-COMP:14527"/>
        <dbReference type="Rhea" id="RHEA-COMP:17342"/>
        <dbReference type="ChEBI" id="CHEBI:33019"/>
        <dbReference type="ChEBI" id="CHEBI:61557"/>
        <dbReference type="ChEBI" id="CHEBI:140395"/>
        <dbReference type="EC" id="2.7.7.6"/>
    </reaction>
</comment>
<keyword evidence="9" id="KW-1185">Reference proteome</keyword>
<dbReference type="GO" id="GO:0006351">
    <property type="term" value="P:DNA-templated transcription"/>
    <property type="evidence" value="ECO:0007669"/>
    <property type="project" value="InterPro"/>
</dbReference>
<dbReference type="NCBIfam" id="NF001589">
    <property type="entry name" value="PRK00392.8-6"/>
    <property type="match status" value="1"/>
</dbReference>
<dbReference type="EC" id="2.7.7.6" evidence="2"/>
<gene>
    <name evidence="8" type="ORF">HLV38_01850</name>
</gene>
<accession>A0A6M8J4T7</accession>
<dbReference type="GO" id="GO:0000428">
    <property type="term" value="C:DNA-directed RNA polymerase complex"/>
    <property type="evidence" value="ECO:0007669"/>
    <property type="project" value="UniProtKB-KW"/>
</dbReference>
<dbReference type="InterPro" id="IPR036161">
    <property type="entry name" value="RPB6/omega-like_sf"/>
</dbReference>
<dbReference type="KEGG" id="bwa:HLV38_01850"/>
<dbReference type="SMART" id="SM01409">
    <property type="entry name" value="RNA_pol_Rpb6"/>
    <property type="match status" value="1"/>
</dbReference>
<dbReference type="Pfam" id="PF01192">
    <property type="entry name" value="RNA_pol_Rpb6"/>
    <property type="match status" value="1"/>
</dbReference>
<dbReference type="GO" id="GO:0003899">
    <property type="term" value="F:DNA-directed RNA polymerase activity"/>
    <property type="evidence" value="ECO:0007669"/>
    <property type="project" value="UniProtKB-EC"/>
</dbReference>
<reference evidence="9" key="1">
    <citation type="submission" date="2020-05" db="EMBL/GenBank/DDBJ databases">
        <title>Novel species in genus Nocardioides.</title>
        <authorList>
            <person name="Zhang G."/>
        </authorList>
    </citation>
    <scope>NUCLEOTIDE SEQUENCE [LARGE SCALE GENOMIC DNA]</scope>
    <source>
        <strain evidence="9">zg-1050</strain>
    </source>
</reference>